<sequence>MEYLIAGYGYMFRERVRQGWRPTFLTFTFNHLRGSASNVAWQMRDELERVYAKVLTRIERKPRNVRPDLLPLWVCSPDFPVAKAQKHSFRDAVVNNGRHVHAIAVVPPWSRMKETLEDHFYQHQNQYTGNDKPLFRIQADSITHGGVFVTDYALKGIKSPRIGYDEIIILPRSPSEVPARTQPASEVEQTS</sequence>
<proteinExistence type="predicted"/>
<evidence type="ECO:0000313" key="1">
    <source>
        <dbReference type="EMBL" id="WQB98686.1"/>
    </source>
</evidence>
<dbReference type="EMBL" id="CP139858">
    <property type="protein sequence ID" value="WQB98686.1"/>
    <property type="molecule type" value="Genomic_DNA"/>
</dbReference>
<protein>
    <submittedName>
        <fullName evidence="1">Uncharacterized protein</fullName>
    </submittedName>
</protein>
<keyword evidence="2" id="KW-1185">Reference proteome</keyword>
<evidence type="ECO:0000313" key="2">
    <source>
        <dbReference type="Proteomes" id="UP001322481"/>
    </source>
</evidence>
<reference evidence="1 2" key="1">
    <citation type="submission" date="2023-11" db="EMBL/GenBank/DDBJ databases">
        <authorList>
            <person name="Panchal A.K."/>
            <person name="Meaney J.S."/>
            <person name="Karas B.J."/>
            <person name="diCenzo G.C."/>
        </authorList>
    </citation>
    <scope>NUCLEOTIDE SEQUENCE [LARGE SCALE GENOMIC DNA]</scope>
    <source>
        <strain evidence="1 2">NZP2235</strain>
    </source>
</reference>
<name>A0ABZ0VT24_9HYPH</name>
<gene>
    <name evidence="1" type="ORF">U0R22_002850</name>
</gene>
<organism evidence="1 2">
    <name type="scientific">Mesorhizobium huakuii</name>
    <dbReference type="NCBI Taxonomy" id="28104"/>
    <lineage>
        <taxon>Bacteria</taxon>
        <taxon>Pseudomonadati</taxon>
        <taxon>Pseudomonadota</taxon>
        <taxon>Alphaproteobacteria</taxon>
        <taxon>Hyphomicrobiales</taxon>
        <taxon>Phyllobacteriaceae</taxon>
        <taxon>Mesorhizobium</taxon>
    </lineage>
</organism>
<dbReference type="RefSeq" id="WP_322418922.1">
    <property type="nucleotide sequence ID" value="NZ_CP139858.1"/>
</dbReference>
<dbReference type="Proteomes" id="UP001322481">
    <property type="component" value="Chromosome"/>
</dbReference>
<accession>A0ABZ0VT24</accession>